<evidence type="ECO:0000313" key="9">
    <source>
        <dbReference type="Proteomes" id="UP000199520"/>
    </source>
</evidence>
<protein>
    <submittedName>
        <fullName evidence="8">Beta-barrel assembly machine subunit BamA</fullName>
    </submittedName>
</protein>
<organism evidence="8 9">
    <name type="scientific">Pelosinus propionicus DSM 13327</name>
    <dbReference type="NCBI Taxonomy" id="1123291"/>
    <lineage>
        <taxon>Bacteria</taxon>
        <taxon>Bacillati</taxon>
        <taxon>Bacillota</taxon>
        <taxon>Negativicutes</taxon>
        <taxon>Selenomonadales</taxon>
        <taxon>Sporomusaceae</taxon>
        <taxon>Pelosinus</taxon>
    </lineage>
</organism>
<sequence length="575" mass="63587">MKIQKNYKHILLAAIFSISLVFSILAPAYAADPTGKTVTSITVTGNTTVPEATIMGAVKLKPGEALTADKVKQDMQAIYELGTFFDVVSNFNEVPEGVQVVYTVMENPVLQEIIIKGNTKVSSDKLSSMLTVKTGSILNSKALNENVRSIEEYYHDKGYILTKVSDVAMGTGGVLTITINEGMLEGIEVKGNEKTKTHVITREMKLKPNQPFNVKDAKRSMQKVYNLGYFEDVNMKLNPGKEPNAIVLETTVVEQKTGRFSIGGGYSKSDGMIGIIELGDDNFRGTGDKVKLHWEFGGSASNKNYEVSYTRPWLDDKQTSLGFSFYDMTNEYNDYDDDGDKKATYDKRRKGFDITLGRPQGEYVQNYITLKQRKDDYVEWISGEDYTKDPEYLKDNFGTTRSISLMRVYDSRDNVFSPTEGNRVALTAEFAGKALGGDFNYNKYTAETRNYLKVGHAQVVALRGTVGYADGKMPDSGRFAVGGSDTLRGYRDDQFKGNKMLAATAEYRFPIAKKVEGVAFTDVGKAWTGEGYKLNDLEASVGVGIRVSTPIGPIRLDYAQGSQGGRSHFSFGGQF</sequence>
<evidence type="ECO:0000256" key="6">
    <source>
        <dbReference type="SAM" id="SignalP"/>
    </source>
</evidence>
<evidence type="ECO:0000256" key="1">
    <source>
        <dbReference type="ARBA" id="ARBA00004370"/>
    </source>
</evidence>
<keyword evidence="9" id="KW-1185">Reference proteome</keyword>
<dbReference type="RefSeq" id="WP_090934723.1">
    <property type="nucleotide sequence ID" value="NZ_FOTS01000011.1"/>
</dbReference>
<dbReference type="InterPro" id="IPR039910">
    <property type="entry name" value="D15-like"/>
</dbReference>
<dbReference type="InterPro" id="IPR000184">
    <property type="entry name" value="Bac_surfAg_D15"/>
</dbReference>
<evidence type="ECO:0000256" key="2">
    <source>
        <dbReference type="ARBA" id="ARBA00022692"/>
    </source>
</evidence>
<dbReference type="InterPro" id="IPR034746">
    <property type="entry name" value="POTRA"/>
</dbReference>
<dbReference type="Gene3D" id="2.40.160.50">
    <property type="entry name" value="membrane protein fhac: a member of the omp85/tpsb transporter family"/>
    <property type="match status" value="1"/>
</dbReference>
<evidence type="ECO:0000256" key="4">
    <source>
        <dbReference type="ARBA" id="ARBA00023136"/>
    </source>
</evidence>
<dbReference type="AlphaFoldDB" id="A0A1I4J6I1"/>
<dbReference type="GO" id="GO:0019867">
    <property type="term" value="C:outer membrane"/>
    <property type="evidence" value="ECO:0007669"/>
    <property type="project" value="InterPro"/>
</dbReference>
<feature type="chain" id="PRO_5011733619" evidence="6">
    <location>
        <begin position="31"/>
        <end position="575"/>
    </location>
</feature>
<proteinExistence type="predicted"/>
<accession>A0A1I4J6I1</accession>
<evidence type="ECO:0000256" key="5">
    <source>
        <dbReference type="ARBA" id="ARBA00023237"/>
    </source>
</evidence>
<evidence type="ECO:0000313" key="8">
    <source>
        <dbReference type="EMBL" id="SFL62169.1"/>
    </source>
</evidence>
<dbReference type="Gene3D" id="3.10.20.310">
    <property type="entry name" value="membrane protein fhac"/>
    <property type="match status" value="3"/>
</dbReference>
<evidence type="ECO:0000256" key="3">
    <source>
        <dbReference type="ARBA" id="ARBA00022729"/>
    </source>
</evidence>
<gene>
    <name evidence="8" type="ORF">SAMN04490355_101134</name>
</gene>
<feature type="domain" description="POTRA" evidence="7">
    <location>
        <begin position="108"/>
        <end position="182"/>
    </location>
</feature>
<keyword evidence="4" id="KW-0472">Membrane</keyword>
<keyword evidence="3 6" id="KW-0732">Signal</keyword>
<dbReference type="STRING" id="1123291.SAMN04490355_101134"/>
<feature type="signal peptide" evidence="6">
    <location>
        <begin position="1"/>
        <end position="30"/>
    </location>
</feature>
<comment type="subcellular location">
    <subcellularLocation>
        <location evidence="1">Membrane</location>
    </subcellularLocation>
</comment>
<dbReference type="PANTHER" id="PTHR12815:SF47">
    <property type="entry name" value="TRANSLOCATION AND ASSEMBLY MODULE SUBUNIT TAMA"/>
    <property type="match status" value="1"/>
</dbReference>
<dbReference type="Proteomes" id="UP000199520">
    <property type="component" value="Unassembled WGS sequence"/>
</dbReference>
<feature type="domain" description="POTRA" evidence="7">
    <location>
        <begin position="36"/>
        <end position="107"/>
    </location>
</feature>
<name>A0A1I4J6I1_9FIRM</name>
<dbReference type="Pfam" id="PF01103">
    <property type="entry name" value="Omp85"/>
    <property type="match status" value="1"/>
</dbReference>
<dbReference type="PANTHER" id="PTHR12815">
    <property type="entry name" value="SORTING AND ASSEMBLY MACHINERY SAMM50 PROTEIN FAMILY MEMBER"/>
    <property type="match status" value="1"/>
</dbReference>
<keyword evidence="5" id="KW-0998">Cell outer membrane</keyword>
<dbReference type="EMBL" id="FOTS01000011">
    <property type="protein sequence ID" value="SFL62169.1"/>
    <property type="molecule type" value="Genomic_DNA"/>
</dbReference>
<dbReference type="Pfam" id="PF07244">
    <property type="entry name" value="POTRA"/>
    <property type="match status" value="3"/>
</dbReference>
<keyword evidence="2" id="KW-0812">Transmembrane</keyword>
<evidence type="ECO:0000259" key="7">
    <source>
        <dbReference type="PROSITE" id="PS51779"/>
    </source>
</evidence>
<dbReference type="OrthoDB" id="9776356at2"/>
<dbReference type="InterPro" id="IPR010827">
    <property type="entry name" value="BamA/TamA_POTRA"/>
</dbReference>
<dbReference type="PROSITE" id="PS51779">
    <property type="entry name" value="POTRA"/>
    <property type="match status" value="2"/>
</dbReference>
<reference evidence="9" key="1">
    <citation type="submission" date="2016-10" db="EMBL/GenBank/DDBJ databases">
        <authorList>
            <person name="Varghese N."/>
            <person name="Submissions S."/>
        </authorList>
    </citation>
    <scope>NUCLEOTIDE SEQUENCE [LARGE SCALE GENOMIC DNA]</scope>
    <source>
        <strain evidence="9">DSM 13327</strain>
    </source>
</reference>